<name>A0ABZ1I5Z0_9PSEU</name>
<dbReference type="Proteomes" id="UP001330812">
    <property type="component" value="Chromosome"/>
</dbReference>
<evidence type="ECO:0000313" key="2">
    <source>
        <dbReference type="Proteomes" id="UP001330812"/>
    </source>
</evidence>
<keyword evidence="2" id="KW-1185">Reference proteome</keyword>
<sequence length="261" mass="27443">MTRKFVAPALIVLAVLAIGALVYTFTRATPPTPATATAPPHWITTSATVDGVRPGPDAASVVIHVSLPAGGPGCSRSPRVEPASETPAELATTVQANVVFESANQAQGGCPTQAPAEVPFTLAAPLGDRPLVLNFEAWHPTGTTFARCDKFLGCKPPAEHCAAGWVDRVVFDLDVPVKHLERARKVLACDGSWLVLALNRHVGECPTEGASCVPDSGPSQRVVYSWDPRGWQLETGTKTGTCNEIRAALPKFPAALCAKLP</sequence>
<protein>
    <submittedName>
        <fullName evidence="1">Uncharacterized protein</fullName>
    </submittedName>
</protein>
<evidence type="ECO:0000313" key="1">
    <source>
        <dbReference type="EMBL" id="WSE29705.1"/>
    </source>
</evidence>
<proteinExistence type="predicted"/>
<dbReference type="RefSeq" id="WP_326568664.1">
    <property type="nucleotide sequence ID" value="NZ_CP142149.1"/>
</dbReference>
<accession>A0ABZ1I5Z0</accession>
<dbReference type="EMBL" id="CP142149">
    <property type="protein sequence ID" value="WSE29705.1"/>
    <property type="molecule type" value="Genomic_DNA"/>
</dbReference>
<organism evidence="1 2">
    <name type="scientific">Amycolatopsis rhabdoformis</name>
    <dbReference type="NCBI Taxonomy" id="1448059"/>
    <lineage>
        <taxon>Bacteria</taxon>
        <taxon>Bacillati</taxon>
        <taxon>Actinomycetota</taxon>
        <taxon>Actinomycetes</taxon>
        <taxon>Pseudonocardiales</taxon>
        <taxon>Pseudonocardiaceae</taxon>
        <taxon>Amycolatopsis</taxon>
    </lineage>
</organism>
<reference evidence="1 2" key="1">
    <citation type="journal article" date="2015" name="Int. J. Syst. Evol. Microbiol.">
        <title>Amycolatopsis rhabdoformis sp. nov., an actinomycete isolated from a tropical forest soil.</title>
        <authorList>
            <person name="Souza W.R."/>
            <person name="Silva R.E."/>
            <person name="Goodfellow M."/>
            <person name="Busarakam K."/>
            <person name="Figueiro F.S."/>
            <person name="Ferreira D."/>
            <person name="Rodrigues-Filho E."/>
            <person name="Moraes L.A.B."/>
            <person name="Zucchi T.D."/>
        </authorList>
    </citation>
    <scope>NUCLEOTIDE SEQUENCE [LARGE SCALE GENOMIC DNA]</scope>
    <source>
        <strain evidence="1 2">NCIMB 14900</strain>
    </source>
</reference>
<gene>
    <name evidence="1" type="ORF">VSH64_44110</name>
</gene>